<feature type="transmembrane region" description="Helical" evidence="6">
    <location>
        <begin position="244"/>
        <end position="266"/>
    </location>
</feature>
<evidence type="ECO:0000256" key="4">
    <source>
        <dbReference type="ARBA" id="ARBA00023136"/>
    </source>
</evidence>
<evidence type="ECO:0000256" key="5">
    <source>
        <dbReference type="ARBA" id="ARBA00049660"/>
    </source>
</evidence>
<dbReference type="PANTHER" id="PTHR30520:SF6">
    <property type="entry name" value="FORMATE_NITRATE FAMILY TRANSPORTER (EUROFUNG)"/>
    <property type="match status" value="1"/>
</dbReference>
<evidence type="ECO:0000256" key="3">
    <source>
        <dbReference type="ARBA" id="ARBA00022989"/>
    </source>
</evidence>
<dbReference type="AlphaFoldDB" id="A0A644ZVI1"/>
<comment type="subcellular location">
    <subcellularLocation>
        <location evidence="1">Membrane</location>
        <topology evidence="1">Multi-pass membrane protein</topology>
    </subcellularLocation>
</comment>
<evidence type="ECO:0000256" key="1">
    <source>
        <dbReference type="ARBA" id="ARBA00004141"/>
    </source>
</evidence>
<dbReference type="GO" id="GO:0005886">
    <property type="term" value="C:plasma membrane"/>
    <property type="evidence" value="ECO:0007669"/>
    <property type="project" value="TreeGrafter"/>
</dbReference>
<evidence type="ECO:0000256" key="2">
    <source>
        <dbReference type="ARBA" id="ARBA00022692"/>
    </source>
</evidence>
<evidence type="ECO:0000313" key="7">
    <source>
        <dbReference type="EMBL" id="MPM43901.1"/>
    </source>
</evidence>
<feature type="transmembrane region" description="Helical" evidence="6">
    <location>
        <begin position="65"/>
        <end position="85"/>
    </location>
</feature>
<feature type="transmembrane region" description="Helical" evidence="6">
    <location>
        <begin position="185"/>
        <end position="209"/>
    </location>
</feature>
<comment type="caution">
    <text evidence="7">The sequence shown here is derived from an EMBL/GenBank/DDBJ whole genome shotgun (WGS) entry which is preliminary data.</text>
</comment>
<sequence>MNYRAPAEIASAAVNAAVNKSRLQLAPMIVLGFLAGSYIAMGGYFMTVVTQDAASFVGLGISKLLGGVVFTLGLLLVIAAGGELFTGNCIMPIAMLSGRVTPSAAARNLIVVYFSNLAGGLFFAWIIYHSGTITPTCAQAALSIAAAKVNIPLGEMVIRGILCNWFVALAVWIAFGALDMSGKYIACMVPISAFVAMGFEHCVANMYFISLGLLLKGDPAVMARCALPAERLLNLTQSGFWRNLIPVTLGNMIGAAVLVGVLYYIVFRKELTAG</sequence>
<reference evidence="7" key="1">
    <citation type="submission" date="2019-08" db="EMBL/GenBank/DDBJ databases">
        <authorList>
            <person name="Kucharzyk K."/>
            <person name="Murdoch R.W."/>
            <person name="Higgins S."/>
            <person name="Loffler F."/>
        </authorList>
    </citation>
    <scope>NUCLEOTIDE SEQUENCE</scope>
</reference>
<protein>
    <submittedName>
        <fullName evidence="7">Putative formate transporter 1</fullName>
    </submittedName>
</protein>
<evidence type="ECO:0000256" key="6">
    <source>
        <dbReference type="SAM" id="Phobius"/>
    </source>
</evidence>
<proteinExistence type="inferred from homology"/>
<feature type="transmembrane region" description="Helical" evidence="6">
    <location>
        <begin position="106"/>
        <end position="128"/>
    </location>
</feature>
<organism evidence="7">
    <name type="scientific">bioreactor metagenome</name>
    <dbReference type="NCBI Taxonomy" id="1076179"/>
    <lineage>
        <taxon>unclassified sequences</taxon>
        <taxon>metagenomes</taxon>
        <taxon>ecological metagenomes</taxon>
    </lineage>
</organism>
<name>A0A644ZVI1_9ZZZZ</name>
<dbReference type="EMBL" id="VSSQ01010278">
    <property type="protein sequence ID" value="MPM43901.1"/>
    <property type="molecule type" value="Genomic_DNA"/>
</dbReference>
<keyword evidence="4 6" id="KW-0472">Membrane</keyword>
<feature type="transmembrane region" description="Helical" evidence="6">
    <location>
        <begin position="156"/>
        <end position="178"/>
    </location>
</feature>
<dbReference type="InterPro" id="IPR023271">
    <property type="entry name" value="Aquaporin-like"/>
</dbReference>
<keyword evidence="2 6" id="KW-0812">Transmembrane</keyword>
<dbReference type="GO" id="GO:0015499">
    <property type="term" value="F:formate transmembrane transporter activity"/>
    <property type="evidence" value="ECO:0007669"/>
    <property type="project" value="TreeGrafter"/>
</dbReference>
<gene>
    <name evidence="7" type="primary">focA_12</name>
    <name evidence="7" type="ORF">SDC9_90578</name>
</gene>
<dbReference type="Pfam" id="PF01226">
    <property type="entry name" value="Form_Nir_trans"/>
    <property type="match status" value="1"/>
</dbReference>
<feature type="transmembrane region" description="Helical" evidence="6">
    <location>
        <begin position="25"/>
        <end position="45"/>
    </location>
</feature>
<dbReference type="InterPro" id="IPR000292">
    <property type="entry name" value="For/NO2_transpt"/>
</dbReference>
<dbReference type="PANTHER" id="PTHR30520">
    <property type="entry name" value="FORMATE TRANSPORTER-RELATED"/>
    <property type="match status" value="1"/>
</dbReference>
<keyword evidence="3 6" id="KW-1133">Transmembrane helix</keyword>
<comment type="similarity">
    <text evidence="5">Belongs to the FNT transporter (TC 1.A.16) family.</text>
</comment>
<dbReference type="Gene3D" id="1.20.1080.10">
    <property type="entry name" value="Glycerol uptake facilitator protein"/>
    <property type="match status" value="1"/>
</dbReference>
<accession>A0A644ZVI1</accession>